<dbReference type="Proteomes" id="UP000037460">
    <property type="component" value="Unassembled WGS sequence"/>
</dbReference>
<comment type="caution">
    <text evidence="1">The sequence shown here is derived from an EMBL/GenBank/DDBJ whole genome shotgun (WGS) entry which is preliminary data.</text>
</comment>
<protein>
    <submittedName>
        <fullName evidence="1">Uncharacterized protein</fullName>
    </submittedName>
</protein>
<evidence type="ECO:0000313" key="2">
    <source>
        <dbReference type="Proteomes" id="UP000037460"/>
    </source>
</evidence>
<sequence>MVLLGGLYGDEEETPRQFLEKGDLIIVLQYGLEAMLQACATEGNPGTFNQDPNIFLAQWLKRNNPARNEAMRELIKRHRAGDRPDTKIVDGLVQLVADAPTH</sequence>
<dbReference type="AlphaFoldDB" id="A0A0M0JE84"/>
<evidence type="ECO:0000313" key="1">
    <source>
        <dbReference type="EMBL" id="KOO24896.1"/>
    </source>
</evidence>
<organism evidence="1 2">
    <name type="scientific">Chrysochromulina tobinii</name>
    <dbReference type="NCBI Taxonomy" id="1460289"/>
    <lineage>
        <taxon>Eukaryota</taxon>
        <taxon>Haptista</taxon>
        <taxon>Haptophyta</taxon>
        <taxon>Prymnesiophyceae</taxon>
        <taxon>Prymnesiales</taxon>
        <taxon>Chrysochromulinaceae</taxon>
        <taxon>Chrysochromulina</taxon>
    </lineage>
</organism>
<name>A0A0M0JE84_9EUKA</name>
<proteinExistence type="predicted"/>
<reference evidence="2" key="1">
    <citation type="journal article" date="2015" name="PLoS Genet.">
        <title>Genome Sequence and Transcriptome Analyses of Chrysochromulina tobin: Metabolic Tools for Enhanced Algal Fitness in the Prominent Order Prymnesiales (Haptophyceae).</title>
        <authorList>
            <person name="Hovde B.T."/>
            <person name="Deodato C.R."/>
            <person name="Hunsperger H.M."/>
            <person name="Ryken S.A."/>
            <person name="Yost W."/>
            <person name="Jha R.K."/>
            <person name="Patterson J."/>
            <person name="Monnat R.J. Jr."/>
            <person name="Barlow S.B."/>
            <person name="Starkenburg S.R."/>
            <person name="Cattolico R.A."/>
        </authorList>
    </citation>
    <scope>NUCLEOTIDE SEQUENCE</scope>
    <source>
        <strain evidence="2">CCMP291</strain>
    </source>
</reference>
<keyword evidence="2" id="KW-1185">Reference proteome</keyword>
<gene>
    <name evidence="1" type="ORF">Ctob_006022</name>
</gene>
<accession>A0A0M0JE84</accession>
<dbReference type="EMBL" id="JWZX01003040">
    <property type="protein sequence ID" value="KOO24896.1"/>
    <property type="molecule type" value="Genomic_DNA"/>
</dbReference>